<dbReference type="SUPFAM" id="SSF51905">
    <property type="entry name" value="FAD/NAD(P)-binding domain"/>
    <property type="match status" value="1"/>
</dbReference>
<dbReference type="GO" id="GO:0008115">
    <property type="term" value="F:sarcosine oxidase activity"/>
    <property type="evidence" value="ECO:0007669"/>
    <property type="project" value="TreeGrafter"/>
</dbReference>
<dbReference type="OrthoDB" id="424974at2759"/>
<dbReference type="Pfam" id="PF01266">
    <property type="entry name" value="DAO"/>
    <property type="match status" value="1"/>
</dbReference>
<comment type="similarity">
    <text evidence="2">Belongs to the MSOX/MTOX family.</text>
</comment>
<keyword evidence="5" id="KW-0560">Oxidoreductase</keyword>
<evidence type="ECO:0000256" key="5">
    <source>
        <dbReference type="ARBA" id="ARBA00023002"/>
    </source>
</evidence>
<dbReference type="Gene3D" id="3.50.50.60">
    <property type="entry name" value="FAD/NAD(P)-binding domain"/>
    <property type="match status" value="2"/>
</dbReference>
<evidence type="ECO:0000256" key="2">
    <source>
        <dbReference type="ARBA" id="ARBA00010989"/>
    </source>
</evidence>
<evidence type="ECO:0000256" key="1">
    <source>
        <dbReference type="ARBA" id="ARBA00001974"/>
    </source>
</evidence>
<comment type="cofactor">
    <cofactor evidence="1">
        <name>FAD</name>
        <dbReference type="ChEBI" id="CHEBI:57692"/>
    </cofactor>
</comment>
<keyword evidence="3" id="KW-0285">Flavoprotein</keyword>
<dbReference type="PANTHER" id="PTHR10961">
    <property type="entry name" value="PEROXISOMAL SARCOSINE OXIDASE"/>
    <property type="match status" value="1"/>
</dbReference>
<dbReference type="PANTHER" id="PTHR10961:SF7">
    <property type="entry name" value="FAD DEPENDENT OXIDOREDUCTASE DOMAIN-CONTAINING PROTEIN"/>
    <property type="match status" value="1"/>
</dbReference>
<proteinExistence type="inferred from homology"/>
<evidence type="ECO:0000313" key="7">
    <source>
        <dbReference type="EMBL" id="CAD7694659.1"/>
    </source>
</evidence>
<accession>A0A8S1IJW2</accession>
<dbReference type="InterPro" id="IPR045170">
    <property type="entry name" value="MTOX"/>
</dbReference>
<dbReference type="Proteomes" id="UP000708148">
    <property type="component" value="Unassembled WGS sequence"/>
</dbReference>
<dbReference type="AlphaFoldDB" id="A0A8S1IJW2"/>
<dbReference type="EMBL" id="CAJHUC010000021">
    <property type="protein sequence ID" value="CAD7694659.1"/>
    <property type="molecule type" value="Genomic_DNA"/>
</dbReference>
<evidence type="ECO:0000313" key="8">
    <source>
        <dbReference type="Proteomes" id="UP000708148"/>
    </source>
</evidence>
<evidence type="ECO:0000256" key="3">
    <source>
        <dbReference type="ARBA" id="ARBA00022630"/>
    </source>
</evidence>
<evidence type="ECO:0000259" key="6">
    <source>
        <dbReference type="Pfam" id="PF01266"/>
    </source>
</evidence>
<gene>
    <name evidence="7" type="ORF">OSTQU699_LOCUS22</name>
</gene>
<dbReference type="InterPro" id="IPR036188">
    <property type="entry name" value="FAD/NAD-bd_sf"/>
</dbReference>
<sequence length="259" mass="28232">MGSAALYHLAKAKFKVLGLDKFGPGHKKGSSHGDTRIIRKAYHEHPSYVPLLKESTRLWRELEGETGQPLLHNTGCLSIGDACKPARDAAVKHGLDHVLLSGREVNRQYLGYNLPDDMPALYEAGAGILESEKCIAAHCEVAKSAGTELRWEDGMTAWKADGSGVQVTTTKGGTYLASRLVLCCGAWIGEVVPQLKTVCIPERQVVAWFDTQDDPRFAFGAFPVCMMIDGGPSRSCYAFPNFRKSGDDYGWSRGVKAEA</sequence>
<keyword evidence="4" id="KW-0274">FAD</keyword>
<reference evidence="7" key="1">
    <citation type="submission" date="2020-12" db="EMBL/GenBank/DDBJ databases">
        <authorList>
            <person name="Iha C."/>
        </authorList>
    </citation>
    <scope>NUCLEOTIDE SEQUENCE</scope>
</reference>
<organism evidence="7 8">
    <name type="scientific">Ostreobium quekettii</name>
    <dbReference type="NCBI Taxonomy" id="121088"/>
    <lineage>
        <taxon>Eukaryota</taxon>
        <taxon>Viridiplantae</taxon>
        <taxon>Chlorophyta</taxon>
        <taxon>core chlorophytes</taxon>
        <taxon>Ulvophyceae</taxon>
        <taxon>TCBD clade</taxon>
        <taxon>Bryopsidales</taxon>
        <taxon>Ostreobineae</taxon>
        <taxon>Ostreobiaceae</taxon>
        <taxon>Ostreobium</taxon>
    </lineage>
</organism>
<comment type="caution">
    <text evidence="7">The sequence shown here is derived from an EMBL/GenBank/DDBJ whole genome shotgun (WGS) entry which is preliminary data.</text>
</comment>
<name>A0A8S1IJW2_9CHLO</name>
<dbReference type="InterPro" id="IPR006076">
    <property type="entry name" value="FAD-dep_OxRdtase"/>
</dbReference>
<keyword evidence="8" id="KW-1185">Reference proteome</keyword>
<dbReference type="GO" id="GO:0050660">
    <property type="term" value="F:flavin adenine dinucleotide binding"/>
    <property type="evidence" value="ECO:0007669"/>
    <property type="project" value="InterPro"/>
</dbReference>
<protein>
    <recommendedName>
        <fullName evidence="6">FAD dependent oxidoreductase domain-containing protein</fullName>
    </recommendedName>
</protein>
<feature type="domain" description="FAD dependent oxidoreductase" evidence="6">
    <location>
        <begin position="1"/>
        <end position="241"/>
    </location>
</feature>
<evidence type="ECO:0000256" key="4">
    <source>
        <dbReference type="ARBA" id="ARBA00022827"/>
    </source>
</evidence>